<keyword evidence="1" id="KW-0472">Membrane</keyword>
<feature type="transmembrane region" description="Helical" evidence="1">
    <location>
        <begin position="31"/>
        <end position="54"/>
    </location>
</feature>
<dbReference type="PANTHER" id="PTHR34980">
    <property type="entry name" value="INNER MEMBRANE PROTEIN-RELATED-RELATED"/>
    <property type="match status" value="1"/>
</dbReference>
<dbReference type="InterPro" id="IPR008523">
    <property type="entry name" value="DUF805"/>
</dbReference>
<reference evidence="3" key="1">
    <citation type="journal article" date="2019" name="Int. J. Syst. Evol. Microbiol.">
        <title>The Global Catalogue of Microorganisms (GCM) 10K type strain sequencing project: providing services to taxonomists for standard genome sequencing and annotation.</title>
        <authorList>
            <consortium name="The Broad Institute Genomics Platform"/>
            <consortium name="The Broad Institute Genome Sequencing Center for Infectious Disease"/>
            <person name="Wu L."/>
            <person name="Ma J."/>
        </authorList>
    </citation>
    <scope>NUCLEOTIDE SEQUENCE [LARGE SCALE GENOMIC DNA]</scope>
    <source>
        <strain evidence="3">JCM 16548</strain>
    </source>
</reference>
<keyword evidence="1" id="KW-0812">Transmembrane</keyword>
<feature type="transmembrane region" description="Helical" evidence="1">
    <location>
        <begin position="66"/>
        <end position="83"/>
    </location>
</feature>
<dbReference type="Pfam" id="PF05656">
    <property type="entry name" value="DUF805"/>
    <property type="match status" value="1"/>
</dbReference>
<keyword evidence="3" id="KW-1185">Reference proteome</keyword>
<accession>A0ABP7CLG0</accession>
<evidence type="ECO:0000313" key="2">
    <source>
        <dbReference type="EMBL" id="GAA3689992.1"/>
    </source>
</evidence>
<proteinExistence type="predicted"/>
<evidence type="ECO:0008006" key="4">
    <source>
        <dbReference type="Google" id="ProtNLM"/>
    </source>
</evidence>
<dbReference type="Proteomes" id="UP001500051">
    <property type="component" value="Unassembled WGS sequence"/>
</dbReference>
<evidence type="ECO:0000313" key="3">
    <source>
        <dbReference type="Proteomes" id="UP001500051"/>
    </source>
</evidence>
<dbReference type="EMBL" id="BAAAYX010000002">
    <property type="protein sequence ID" value="GAA3689992.1"/>
    <property type="molecule type" value="Genomic_DNA"/>
</dbReference>
<comment type="caution">
    <text evidence="2">The sequence shown here is derived from an EMBL/GenBank/DDBJ whole genome shotgun (WGS) entry which is preliminary data.</text>
</comment>
<gene>
    <name evidence="2" type="ORF">GCM10022204_01040</name>
</gene>
<organism evidence="2 3">
    <name type="scientific">Microlunatus aurantiacus</name>
    <dbReference type="NCBI Taxonomy" id="446786"/>
    <lineage>
        <taxon>Bacteria</taxon>
        <taxon>Bacillati</taxon>
        <taxon>Actinomycetota</taxon>
        <taxon>Actinomycetes</taxon>
        <taxon>Propionibacteriales</taxon>
        <taxon>Propionibacteriaceae</taxon>
        <taxon>Microlunatus</taxon>
    </lineage>
</organism>
<sequence length="126" mass="12975">MLANGIVVSVLYALIAVLAVAGRTPDGEPGMAAIAPTILLVVWALAVVVPSIAVSVRRLHDAGHSGWFYLFSVFGLGIVTLVLCAMETSPAAATYGPPYPQGYAPGGYGYAAPNQGYGPPPGQQQY</sequence>
<keyword evidence="1" id="KW-1133">Transmembrane helix</keyword>
<protein>
    <recommendedName>
        <fullName evidence="4">DUF805 domain-containing protein</fullName>
    </recommendedName>
</protein>
<evidence type="ECO:0000256" key="1">
    <source>
        <dbReference type="SAM" id="Phobius"/>
    </source>
</evidence>
<name>A0ABP7CLG0_9ACTN</name>
<dbReference type="PANTHER" id="PTHR34980:SF2">
    <property type="entry name" value="INNER MEMBRANE PROTEIN YHAH-RELATED"/>
    <property type="match status" value="1"/>
</dbReference>